<dbReference type="EMBL" id="CP087830">
    <property type="protein sequence ID" value="UZA03417.1"/>
    <property type="molecule type" value="Genomic_DNA"/>
</dbReference>
<name>A0AAQ2SZR9_MORBO</name>
<dbReference type="EMBL" id="CP087781">
    <property type="protein sequence ID" value="UZA51455.1"/>
    <property type="molecule type" value="Genomic_DNA"/>
</dbReference>
<protein>
    <recommendedName>
        <fullName evidence="5">EcsC family protein</fullName>
    </recommendedName>
</protein>
<dbReference type="AlphaFoldDB" id="A0AAQ2SZR9"/>
<gene>
    <name evidence="1" type="ORF">LP092_01225</name>
    <name evidence="2" type="ORF">LP129_13375</name>
</gene>
<organism evidence="2 3">
    <name type="scientific">Moraxella bovis</name>
    <dbReference type="NCBI Taxonomy" id="476"/>
    <lineage>
        <taxon>Bacteria</taxon>
        <taxon>Pseudomonadati</taxon>
        <taxon>Pseudomonadota</taxon>
        <taxon>Gammaproteobacteria</taxon>
        <taxon>Moraxellales</taxon>
        <taxon>Moraxellaceae</taxon>
        <taxon>Moraxella</taxon>
    </lineage>
</organism>
<dbReference type="Proteomes" id="UP001163632">
    <property type="component" value="Chromosome"/>
</dbReference>
<evidence type="ECO:0000313" key="2">
    <source>
        <dbReference type="EMBL" id="UZA51455.1"/>
    </source>
</evidence>
<dbReference type="RefSeq" id="WP_115368758.1">
    <property type="nucleotide sequence ID" value="NZ_CP087765.1"/>
</dbReference>
<dbReference type="GeneID" id="77189751"/>
<accession>A0AAQ2SZR9</accession>
<keyword evidence="4" id="KW-1185">Reference proteome</keyword>
<dbReference type="Proteomes" id="UP001163283">
    <property type="component" value="Chromosome"/>
</dbReference>
<evidence type="ECO:0000313" key="1">
    <source>
        <dbReference type="EMBL" id="UZA03417.1"/>
    </source>
</evidence>
<evidence type="ECO:0000313" key="4">
    <source>
        <dbReference type="Proteomes" id="UP001163632"/>
    </source>
</evidence>
<proteinExistence type="predicted"/>
<evidence type="ECO:0000313" key="3">
    <source>
        <dbReference type="Proteomes" id="UP001163283"/>
    </source>
</evidence>
<reference evidence="2 3" key="1">
    <citation type="journal article" date="2022" name="BMC Microbiol.">
        <title>Whole genome sequencing of Moraxella bovis strains from North America reveals two genotypes with different genetic determinants.</title>
        <authorList>
            <person name="Wynn E.L."/>
            <person name="Hille M.M."/>
            <person name="Loy J.D."/>
            <person name="Schuller G."/>
            <person name="Kuhn K.L."/>
            <person name="Dickey A.M."/>
            <person name="Bono J.L."/>
            <person name="Clawson M.L."/>
        </authorList>
    </citation>
    <scope>NUCLEOTIDE SEQUENCE [LARGE SCALE GENOMIC DNA]</scope>
    <source>
        <strain evidence="1">SAM102599</strain>
        <strain evidence="2 3">SAM57978</strain>
    </source>
</reference>
<sequence length="316" mass="34819">MMNEKWSDVMHQEKLTSYQKLSLFGKIGGYLSDTYASGKTYEALDLSGFDKPSLQKYTSQFGSSLGKELLGRRVGGALDLLKKVVPAQTWASLSDDVYQKLAQGAYCLARFKLQKDARFAELSMLTDDQKEAFAQDLINQNRTWLSTGGVFGVLGVKGVALDTAWVLLVSLCTVYELALIYGADIEGDDGVRTVYGILVATDETLIHQKQVLLTALTLGQMVLKNAQNTGLADELLALSTSPLAGQYTKHLEEFFGIFNLDKTDLDKFNTAWLRHLCTLGFVGVAVHYNNQLFEEVVGTARATFGRKVAVKLLENS</sequence>
<evidence type="ECO:0008006" key="5">
    <source>
        <dbReference type="Google" id="ProtNLM"/>
    </source>
</evidence>